<reference evidence="1" key="1">
    <citation type="submission" date="2020-10" db="EMBL/GenBank/DDBJ databases">
        <authorList>
            <person name="Kusch S."/>
        </authorList>
    </citation>
    <scope>NUCLEOTIDE SEQUENCE</scope>
    <source>
        <strain evidence="1">SwB9</strain>
    </source>
</reference>
<dbReference type="EMBL" id="CAJHIA010000032">
    <property type="protein sequence ID" value="CAD6448513.1"/>
    <property type="molecule type" value="Genomic_DNA"/>
</dbReference>
<dbReference type="Proteomes" id="UP000624404">
    <property type="component" value="Unassembled WGS sequence"/>
</dbReference>
<organism evidence="1 2">
    <name type="scientific">Sclerotinia trifoliorum</name>
    <dbReference type="NCBI Taxonomy" id="28548"/>
    <lineage>
        <taxon>Eukaryota</taxon>
        <taxon>Fungi</taxon>
        <taxon>Dikarya</taxon>
        <taxon>Ascomycota</taxon>
        <taxon>Pezizomycotina</taxon>
        <taxon>Leotiomycetes</taxon>
        <taxon>Helotiales</taxon>
        <taxon>Sclerotiniaceae</taxon>
        <taxon>Sclerotinia</taxon>
    </lineage>
</organism>
<comment type="caution">
    <text evidence="1">The sequence shown here is derived from an EMBL/GenBank/DDBJ whole genome shotgun (WGS) entry which is preliminary data.</text>
</comment>
<keyword evidence="2" id="KW-1185">Reference proteome</keyword>
<name>A0A8H2W0U7_9HELO</name>
<proteinExistence type="predicted"/>
<dbReference type="OrthoDB" id="10016792at2759"/>
<protein>
    <submittedName>
        <fullName evidence="1">0ed8eb2a-4471-47ae-8bca-ff7022c632a6</fullName>
    </submittedName>
</protein>
<accession>A0A8H2W0U7</accession>
<sequence length="270" mass="29362">MSHQDPPEEKFSPAPPTLETSDYVVFRGNDSLVVLSEQAQGVMLGGTFATKYKNVFIYADTVKLSSEIIRVAGLHLRILCRRLKLTEDKVCIDVSGNNGEAGTTEAKRDKGKPGGAGGSICLCVQEPDPGISSRLTLNCSGGDGGRGVSRENGTDKGGDGGDGGECGKILCFVNFTPIGYGKSMYRTNSNTALKWPDRVTEFAKTIESQCALLKAWRFDEKAADGWESSITQHLALVTQMFARHMGVEAELEDWGLIWRLHTVNEVKINR</sequence>
<evidence type="ECO:0000313" key="1">
    <source>
        <dbReference type="EMBL" id="CAD6448513.1"/>
    </source>
</evidence>
<gene>
    <name evidence="1" type="ORF">SCLTRI_LOCUS8305</name>
</gene>
<evidence type="ECO:0000313" key="2">
    <source>
        <dbReference type="Proteomes" id="UP000624404"/>
    </source>
</evidence>
<dbReference type="AlphaFoldDB" id="A0A8H2W0U7"/>